<dbReference type="AlphaFoldDB" id="A0A2V3PPM5"/>
<proteinExistence type="predicted"/>
<dbReference type="Proteomes" id="UP000247973">
    <property type="component" value="Unassembled WGS sequence"/>
</dbReference>
<comment type="caution">
    <text evidence="2">The sequence shown here is derived from an EMBL/GenBank/DDBJ whole genome shotgun (WGS) entry which is preliminary data.</text>
</comment>
<evidence type="ECO:0008006" key="4">
    <source>
        <dbReference type="Google" id="ProtNLM"/>
    </source>
</evidence>
<keyword evidence="3" id="KW-1185">Reference proteome</keyword>
<reference evidence="2 3" key="1">
    <citation type="submission" date="2018-03" db="EMBL/GenBank/DDBJ databases">
        <title>Genomic Encyclopedia of Archaeal and Bacterial Type Strains, Phase II (KMG-II): from individual species to whole genera.</title>
        <authorList>
            <person name="Goeker M."/>
        </authorList>
    </citation>
    <scope>NUCLEOTIDE SEQUENCE [LARGE SCALE GENOMIC DNA]</scope>
    <source>
        <strain evidence="2 3">DSM 100214</strain>
    </source>
</reference>
<accession>A0A2V3PPM5</accession>
<keyword evidence="1" id="KW-0812">Transmembrane</keyword>
<evidence type="ECO:0000313" key="3">
    <source>
        <dbReference type="Proteomes" id="UP000247973"/>
    </source>
</evidence>
<dbReference type="RefSeq" id="WP_110310336.1">
    <property type="nucleotide sequence ID" value="NZ_QICL01000008.1"/>
</dbReference>
<feature type="transmembrane region" description="Helical" evidence="1">
    <location>
        <begin position="7"/>
        <end position="27"/>
    </location>
</feature>
<keyword evidence="1" id="KW-0472">Membrane</keyword>
<organism evidence="2 3">
    <name type="scientific">Dysgonomonas alginatilytica</name>
    <dbReference type="NCBI Taxonomy" id="1605892"/>
    <lineage>
        <taxon>Bacteria</taxon>
        <taxon>Pseudomonadati</taxon>
        <taxon>Bacteroidota</taxon>
        <taxon>Bacteroidia</taxon>
        <taxon>Bacteroidales</taxon>
        <taxon>Dysgonomonadaceae</taxon>
        <taxon>Dysgonomonas</taxon>
    </lineage>
</organism>
<keyword evidence="1" id="KW-1133">Transmembrane helix</keyword>
<sequence>MHIKSGVKIGLLSLLVVVIITTGIIMFQKLSHDKGVFETDLYTHIPAEVTGILQINKEKNTKVFTPFFPELENVIQTIESSLTYPILIAEQKEDIYIISKITSEQESRIKTLLNINLYPAFAPKTRTYKDAKLFFYPADNNRFFSCMFYQGFFIGGYNYTLLEHFVDTDSSNNIFSNKSATEIAKQIKTSYPANLYFNNKTFFTSFNIDLEHNLIELEGFTSIPFSNNWPNQAITDNDSIAIDYSIFPDSLISYQVDTNAASISSSLICLFDAPSYGFILNEDQASPIYALKHKDDRFDIYNHLNKLEVNYIQRRFSTRDRVLGNQHIYMTSEQMGRDIFHHDSSVYLAFYKDYLLVSADRDIMLQYLKSNGNYKPNVPLDPISISIQTVSLFFSNNIQKFHPDYLNNYYLIKKMGKDQAYFKTYIENGEKKIEIVLNN</sequence>
<evidence type="ECO:0000256" key="1">
    <source>
        <dbReference type="SAM" id="Phobius"/>
    </source>
</evidence>
<evidence type="ECO:0000313" key="2">
    <source>
        <dbReference type="EMBL" id="PXV65062.1"/>
    </source>
</evidence>
<dbReference type="EMBL" id="QICL01000008">
    <property type="protein sequence ID" value="PXV65062.1"/>
    <property type="molecule type" value="Genomic_DNA"/>
</dbReference>
<gene>
    <name evidence="2" type="ORF">CLV62_10860</name>
</gene>
<dbReference type="OrthoDB" id="997519at2"/>
<name>A0A2V3PPM5_9BACT</name>
<protein>
    <recommendedName>
        <fullName evidence="4">DUF3352 domain-containing protein</fullName>
    </recommendedName>
</protein>